<keyword evidence="4" id="KW-0433">Leucine-rich repeat</keyword>
<feature type="disulfide bond" evidence="17">
    <location>
        <begin position="353"/>
        <end position="382"/>
    </location>
</feature>
<evidence type="ECO:0000256" key="2">
    <source>
        <dbReference type="ARBA" id="ARBA00009634"/>
    </source>
</evidence>
<keyword evidence="15 16" id="KW-0395">Inflammatory response</keyword>
<dbReference type="GO" id="GO:0005886">
    <property type="term" value="C:plasma membrane"/>
    <property type="evidence" value="ECO:0007669"/>
    <property type="project" value="TreeGrafter"/>
</dbReference>
<feature type="signal peptide" evidence="19">
    <location>
        <begin position="1"/>
        <end position="23"/>
    </location>
</feature>
<dbReference type="Gene3D" id="3.40.50.10140">
    <property type="entry name" value="Toll/interleukin-1 receptor homology (TIR) domain"/>
    <property type="match status" value="1"/>
</dbReference>
<evidence type="ECO:0000256" key="9">
    <source>
        <dbReference type="ARBA" id="ARBA00022989"/>
    </source>
</evidence>
<evidence type="ECO:0000313" key="22">
    <source>
        <dbReference type="Proteomes" id="UP000261620"/>
    </source>
</evidence>
<feature type="domain" description="TIR" evidence="20">
    <location>
        <begin position="612"/>
        <end position="767"/>
    </location>
</feature>
<dbReference type="InterPro" id="IPR000483">
    <property type="entry name" value="Cys-rich_flank_reg_C"/>
</dbReference>
<accession>A0A3Q3WYW9</accession>
<reference evidence="21" key="2">
    <citation type="submission" date="2025-09" db="UniProtKB">
        <authorList>
            <consortium name="Ensembl"/>
        </authorList>
    </citation>
    <scope>IDENTIFICATION</scope>
</reference>
<dbReference type="SUPFAM" id="SSF52200">
    <property type="entry name" value="Toll/Interleukin receptor TIR domain"/>
    <property type="match status" value="1"/>
</dbReference>
<feature type="chain" id="PRO_5018694475" description="Toll-like receptor 2" evidence="19">
    <location>
        <begin position="24"/>
        <end position="775"/>
    </location>
</feature>
<dbReference type="InterPro" id="IPR032675">
    <property type="entry name" value="LRR_dom_sf"/>
</dbReference>
<evidence type="ECO:0000256" key="17">
    <source>
        <dbReference type="PIRSR" id="PIRSR037595-2"/>
    </source>
</evidence>
<keyword evidence="6 19" id="KW-0732">Signal</keyword>
<dbReference type="PRINTS" id="PR00019">
    <property type="entry name" value="LEURICHRPT"/>
</dbReference>
<dbReference type="OMA" id="SFVKSEW"/>
<feature type="transmembrane region" description="Helical" evidence="18">
    <location>
        <begin position="559"/>
        <end position="588"/>
    </location>
</feature>
<dbReference type="SMART" id="SM00369">
    <property type="entry name" value="LRR_TYP"/>
    <property type="match status" value="7"/>
</dbReference>
<keyword evidence="7" id="KW-0677">Repeat</keyword>
<dbReference type="InterPro" id="IPR001611">
    <property type="entry name" value="Leu-rich_rpt"/>
</dbReference>
<evidence type="ECO:0000256" key="12">
    <source>
        <dbReference type="ARBA" id="ARBA00023157"/>
    </source>
</evidence>
<evidence type="ECO:0000256" key="4">
    <source>
        <dbReference type="ARBA" id="ARBA00022614"/>
    </source>
</evidence>
<organism evidence="21 22">
    <name type="scientific">Mola mola</name>
    <name type="common">Ocean sunfish</name>
    <name type="synonym">Tetraodon mola</name>
    <dbReference type="NCBI Taxonomy" id="94237"/>
    <lineage>
        <taxon>Eukaryota</taxon>
        <taxon>Metazoa</taxon>
        <taxon>Chordata</taxon>
        <taxon>Craniata</taxon>
        <taxon>Vertebrata</taxon>
        <taxon>Euteleostomi</taxon>
        <taxon>Actinopterygii</taxon>
        <taxon>Neopterygii</taxon>
        <taxon>Teleostei</taxon>
        <taxon>Neoteleostei</taxon>
        <taxon>Acanthomorphata</taxon>
        <taxon>Eupercaria</taxon>
        <taxon>Tetraodontiformes</taxon>
        <taxon>Molidae</taxon>
        <taxon>Mola</taxon>
    </lineage>
</organism>
<dbReference type="Ensembl" id="ENSMMOT00000014920.1">
    <property type="protein sequence ID" value="ENSMMOP00000014684.1"/>
    <property type="gene ID" value="ENSMMOG00000011229.1"/>
</dbReference>
<dbReference type="GO" id="GO:0045087">
    <property type="term" value="P:innate immune response"/>
    <property type="evidence" value="ECO:0007669"/>
    <property type="project" value="UniProtKB-UniRule"/>
</dbReference>
<keyword evidence="10" id="KW-0520">NAD</keyword>
<evidence type="ECO:0000256" key="19">
    <source>
        <dbReference type="SAM" id="SignalP"/>
    </source>
</evidence>
<keyword evidence="11 18" id="KW-0472">Membrane</keyword>
<sequence>MGQPTNRYPTLLFLLLMLSQCRGQRLSCDRCDQRFACNCSADGFSRVPTVTERALSLDLSFNNITMVTDDDLTGHRLLRTLGLQSNRLAVIHPSAFDLLWSLEDLDLSDNRLTALNHKWFDKLGSLQRLNLLNNPYSCLGSRPIFQSLLRLRSLGFGGPALEELNKRDLSGVAELEELTMDANNLKRYESGALAHIWPLGRITLSLHGPFLTNNALASMVLGDVSYPETPVILEDLHLIGNQSVQHFREAAKRRVRFLTLRNLSLSDEAIVDFLVVTDGLPLSFMSFEGVTLTGEGRWERASWTDHKSIDEVVIRNVVVLDVYKFVSFLQLGFLLQYPRKVSVINAKVFVMPCQTSRLLVNLQYLDLSDNLLTDMTLAESLCDGDGTLKDLRVLNVSGNALKVLSAKLISITPCLPAALEVLDLSNNDLKEFCLVLPALKELHLSGNKFLRLPPGKLFPNLQTLTIQSNTLKMFGPADLGSYKRLQSLQAGQNKFVCSCDFVNFLQSDMRGGGNVVHLTDREESYVCDSPLHLQGEQVGQVHLSVVDCHQDLFVSVSCAVALLAATLMCVLLWRLHAFWYLMMMWAWLKAKRGSKRRRQQRRSDGAGSEALLSFDAFVSYSDRDASWVENFLVPELEEPREYDEDSGNPNPKPLTLCLHKRDFLPGHWIVDNIMGAMERSRRTIFVLSENFVQSDWCRYELDFSHFWLFSGAGRDPAILILLEPLSKDNIPKRFCKLRKLMSSTTYLEWPQEEERVGEFWRTLHNALRREEQEGD</sequence>
<comment type="similarity">
    <text evidence="2 16">Belongs to the Toll-like receptor family.</text>
</comment>
<evidence type="ECO:0000256" key="6">
    <source>
        <dbReference type="ARBA" id="ARBA00022729"/>
    </source>
</evidence>
<comment type="subcellular location">
    <subcellularLocation>
        <location evidence="1">Membrane</location>
        <topology evidence="1">Single-pass type I membrane protein</topology>
    </subcellularLocation>
</comment>
<dbReference type="Proteomes" id="UP000261620">
    <property type="component" value="Unplaced"/>
</dbReference>
<dbReference type="InterPro" id="IPR035897">
    <property type="entry name" value="Toll_tir_struct_dom_sf"/>
</dbReference>
<comment type="function">
    <text evidence="16">Cooperates with LY96 to mediate the innate immune response to bacterial lipoproteins and other microbial cell wall components. Cooperates with TLR1 or TLR6 to mediate the innate immune response to bacterial lipoproteins or lipopeptides. Acts via MYD88 and TRAF6, leading to NF-kappa-B activation, cytokine secretion and the inflammatory response.</text>
</comment>
<keyword evidence="12 17" id="KW-1015">Disulfide bond</keyword>
<dbReference type="GO" id="GO:0006954">
    <property type="term" value="P:inflammatory response"/>
    <property type="evidence" value="ECO:0007669"/>
    <property type="project" value="UniProtKB-UniRule"/>
</dbReference>
<feature type="disulfide bond" evidence="17">
    <location>
        <begin position="31"/>
        <end position="37"/>
    </location>
</feature>
<dbReference type="InterPro" id="IPR000157">
    <property type="entry name" value="TIR_dom"/>
</dbReference>
<dbReference type="GO" id="GO:0043235">
    <property type="term" value="C:receptor complex"/>
    <property type="evidence" value="ECO:0007669"/>
    <property type="project" value="TreeGrafter"/>
</dbReference>
<evidence type="ECO:0000259" key="20">
    <source>
        <dbReference type="PROSITE" id="PS50104"/>
    </source>
</evidence>
<evidence type="ECO:0000256" key="18">
    <source>
        <dbReference type="SAM" id="Phobius"/>
    </source>
</evidence>
<dbReference type="FunFam" id="3.40.50.10140:FF:000001">
    <property type="entry name" value="Toll-like receptor 2"/>
    <property type="match status" value="1"/>
</dbReference>
<keyword evidence="22" id="KW-1185">Reference proteome</keyword>
<dbReference type="STRING" id="94237.ENSMMOP00000014684"/>
<keyword evidence="5 18" id="KW-0812">Transmembrane</keyword>
<evidence type="ECO:0000256" key="13">
    <source>
        <dbReference type="ARBA" id="ARBA00023170"/>
    </source>
</evidence>
<dbReference type="SUPFAM" id="SSF52058">
    <property type="entry name" value="L domain-like"/>
    <property type="match status" value="1"/>
</dbReference>
<evidence type="ECO:0000256" key="5">
    <source>
        <dbReference type="ARBA" id="ARBA00022692"/>
    </source>
</evidence>
<evidence type="ECO:0000256" key="16">
    <source>
        <dbReference type="PIRNR" id="PIRNR037595"/>
    </source>
</evidence>
<keyword evidence="14" id="KW-0325">Glycoprotein</keyword>
<evidence type="ECO:0000256" key="7">
    <source>
        <dbReference type="ARBA" id="ARBA00022737"/>
    </source>
</evidence>
<evidence type="ECO:0000256" key="1">
    <source>
        <dbReference type="ARBA" id="ARBA00004479"/>
    </source>
</evidence>
<dbReference type="Pfam" id="PF01582">
    <property type="entry name" value="TIR"/>
    <property type="match status" value="1"/>
</dbReference>
<evidence type="ECO:0000256" key="15">
    <source>
        <dbReference type="ARBA" id="ARBA00023198"/>
    </source>
</evidence>
<dbReference type="GO" id="GO:0042497">
    <property type="term" value="F:triacyl lipopeptide binding"/>
    <property type="evidence" value="ECO:0007669"/>
    <property type="project" value="TreeGrafter"/>
</dbReference>
<name>A0A3Q3WYW9_MOLML</name>
<evidence type="ECO:0000256" key="10">
    <source>
        <dbReference type="ARBA" id="ARBA00023027"/>
    </source>
</evidence>
<dbReference type="PANTHER" id="PTHR24365">
    <property type="entry name" value="TOLL-LIKE RECEPTOR"/>
    <property type="match status" value="1"/>
</dbReference>
<dbReference type="PANTHER" id="PTHR24365:SF17">
    <property type="entry name" value="TOLL-LIKE RECEPTOR 2"/>
    <property type="match status" value="1"/>
</dbReference>
<dbReference type="GO" id="GO:0004888">
    <property type="term" value="F:transmembrane signaling receptor activity"/>
    <property type="evidence" value="ECO:0007669"/>
    <property type="project" value="InterPro"/>
</dbReference>
<dbReference type="SMART" id="SM00255">
    <property type="entry name" value="TIR"/>
    <property type="match status" value="1"/>
</dbReference>
<dbReference type="PIRSF" id="PIRSF037595">
    <property type="entry name" value="Toll-like_receptor"/>
    <property type="match status" value="1"/>
</dbReference>
<keyword evidence="9 18" id="KW-1133">Transmembrane helix</keyword>
<keyword evidence="13 16" id="KW-0675">Receptor</keyword>
<dbReference type="InterPro" id="IPR017241">
    <property type="entry name" value="Toll-like_receptor"/>
</dbReference>
<keyword evidence="8 16" id="KW-0391">Immunity</keyword>
<reference evidence="21" key="1">
    <citation type="submission" date="2025-08" db="UniProtKB">
        <authorList>
            <consortium name="Ensembl"/>
        </authorList>
    </citation>
    <scope>IDENTIFICATION</scope>
</reference>
<proteinExistence type="inferred from homology"/>
<dbReference type="Pfam" id="PF13855">
    <property type="entry name" value="LRR_8"/>
    <property type="match status" value="1"/>
</dbReference>
<evidence type="ECO:0000313" key="21">
    <source>
        <dbReference type="Ensembl" id="ENSMMOP00000014684.1"/>
    </source>
</evidence>
<dbReference type="PROSITE" id="PS50104">
    <property type="entry name" value="TIR"/>
    <property type="match status" value="1"/>
</dbReference>
<dbReference type="AlphaFoldDB" id="A0A3Q3WYW9"/>
<evidence type="ECO:0000256" key="8">
    <source>
        <dbReference type="ARBA" id="ARBA00022859"/>
    </source>
</evidence>
<dbReference type="GO" id="GO:0002224">
    <property type="term" value="P:toll-like receptor signaling pathway"/>
    <property type="evidence" value="ECO:0007669"/>
    <property type="project" value="UniProtKB-UniRule"/>
</dbReference>
<evidence type="ECO:0000256" key="11">
    <source>
        <dbReference type="ARBA" id="ARBA00023136"/>
    </source>
</evidence>
<keyword evidence="3 16" id="KW-0399">Innate immunity</keyword>
<dbReference type="PROSITE" id="PS51450">
    <property type="entry name" value="LRR"/>
    <property type="match status" value="1"/>
</dbReference>
<dbReference type="Gene3D" id="3.80.10.10">
    <property type="entry name" value="Ribonuclease Inhibitor"/>
    <property type="match status" value="1"/>
</dbReference>
<evidence type="ECO:0000256" key="3">
    <source>
        <dbReference type="ARBA" id="ARBA00022588"/>
    </source>
</evidence>
<protein>
    <recommendedName>
        <fullName evidence="16">Toll-like receptor 2</fullName>
    </recommendedName>
</protein>
<evidence type="ECO:0000256" key="14">
    <source>
        <dbReference type="ARBA" id="ARBA00023180"/>
    </source>
</evidence>
<dbReference type="InterPro" id="IPR003591">
    <property type="entry name" value="Leu-rich_rpt_typical-subtyp"/>
</dbReference>
<dbReference type="SMART" id="SM00082">
    <property type="entry name" value="LRRCT"/>
    <property type="match status" value="1"/>
</dbReference>